<evidence type="ECO:0000313" key="3">
    <source>
        <dbReference type="Proteomes" id="UP000007151"/>
    </source>
</evidence>
<name>A0A212EK34_DANPL</name>
<reference evidence="2 3" key="1">
    <citation type="journal article" date="2011" name="Cell">
        <title>The monarch butterfly genome yields insights into long-distance migration.</title>
        <authorList>
            <person name="Zhan S."/>
            <person name="Merlin C."/>
            <person name="Boore J.L."/>
            <person name="Reppert S.M."/>
        </authorList>
    </citation>
    <scope>NUCLEOTIDE SEQUENCE [LARGE SCALE GENOMIC DNA]</scope>
    <source>
        <strain evidence="2">F-2</strain>
    </source>
</reference>
<evidence type="ECO:0000313" key="2">
    <source>
        <dbReference type="EMBL" id="OWR41849.1"/>
    </source>
</evidence>
<accession>A0A212EK34</accession>
<dbReference type="KEGG" id="dpl:KGM_212100"/>
<gene>
    <name evidence="2" type="ORF">KGM_212100</name>
</gene>
<evidence type="ECO:0000256" key="1">
    <source>
        <dbReference type="SAM" id="MobiDB-lite"/>
    </source>
</evidence>
<feature type="region of interest" description="Disordered" evidence="1">
    <location>
        <begin position="33"/>
        <end position="65"/>
    </location>
</feature>
<organism evidence="2 3">
    <name type="scientific">Danaus plexippus plexippus</name>
    <dbReference type="NCBI Taxonomy" id="278856"/>
    <lineage>
        <taxon>Eukaryota</taxon>
        <taxon>Metazoa</taxon>
        <taxon>Ecdysozoa</taxon>
        <taxon>Arthropoda</taxon>
        <taxon>Hexapoda</taxon>
        <taxon>Insecta</taxon>
        <taxon>Pterygota</taxon>
        <taxon>Neoptera</taxon>
        <taxon>Endopterygota</taxon>
        <taxon>Lepidoptera</taxon>
        <taxon>Glossata</taxon>
        <taxon>Ditrysia</taxon>
        <taxon>Papilionoidea</taxon>
        <taxon>Nymphalidae</taxon>
        <taxon>Danainae</taxon>
        <taxon>Danaini</taxon>
        <taxon>Danaina</taxon>
        <taxon>Danaus</taxon>
        <taxon>Danaus</taxon>
    </lineage>
</organism>
<dbReference type="EMBL" id="AGBW02014334">
    <property type="protein sequence ID" value="OWR41849.1"/>
    <property type="molecule type" value="Genomic_DNA"/>
</dbReference>
<dbReference type="Proteomes" id="UP000007151">
    <property type="component" value="Unassembled WGS sequence"/>
</dbReference>
<comment type="caution">
    <text evidence="2">The sequence shown here is derived from an EMBL/GenBank/DDBJ whole genome shotgun (WGS) entry which is preliminary data.</text>
</comment>
<dbReference type="InParanoid" id="A0A212EK34"/>
<proteinExistence type="predicted"/>
<keyword evidence="3" id="KW-1185">Reference proteome</keyword>
<feature type="compositionally biased region" description="Low complexity" evidence="1">
    <location>
        <begin position="47"/>
        <end position="57"/>
    </location>
</feature>
<sequence>MEPGGDGDTSSIYGLFAVADRAAGVWRTDAVALSPEPEPARTPLSDARAAPSRSAEPAGHDEPTANALKVFAAS</sequence>
<dbReference type="AlphaFoldDB" id="A0A212EK34"/>
<protein>
    <submittedName>
        <fullName evidence="2">Uncharacterized protein</fullName>
    </submittedName>
</protein>